<dbReference type="PANTHER" id="PTHR46140">
    <property type="entry name" value="VACUOLAR TRANSPORTER CHAPERONE 1-RELATED"/>
    <property type="match status" value="1"/>
</dbReference>
<gene>
    <name evidence="9" type="ORF">PV04_06687</name>
</gene>
<dbReference type="InterPro" id="IPR051572">
    <property type="entry name" value="VTC_Complex_Subunit"/>
</dbReference>
<accession>A0A0D2FL27</accession>
<evidence type="ECO:0000256" key="1">
    <source>
        <dbReference type="ARBA" id="ARBA00004128"/>
    </source>
</evidence>
<keyword evidence="3 7" id="KW-0812">Transmembrane</keyword>
<keyword evidence="10" id="KW-1185">Reference proteome</keyword>
<feature type="compositionally biased region" description="Polar residues" evidence="6">
    <location>
        <begin position="581"/>
        <end position="595"/>
    </location>
</feature>
<dbReference type="InterPro" id="IPR004331">
    <property type="entry name" value="SPX_dom"/>
</dbReference>
<dbReference type="GO" id="GO:0006799">
    <property type="term" value="P:polyphosphate biosynthetic process"/>
    <property type="evidence" value="ECO:0007669"/>
    <property type="project" value="UniProtKB-ARBA"/>
</dbReference>
<evidence type="ECO:0000256" key="3">
    <source>
        <dbReference type="ARBA" id="ARBA00022692"/>
    </source>
</evidence>
<dbReference type="Proteomes" id="UP000054266">
    <property type="component" value="Unassembled WGS sequence"/>
</dbReference>
<evidence type="ECO:0000313" key="9">
    <source>
        <dbReference type="EMBL" id="KIW67430.1"/>
    </source>
</evidence>
<comment type="subcellular location">
    <subcellularLocation>
        <location evidence="1">Vacuole membrane</location>
        <topology evidence="1">Multi-pass membrane protein</topology>
    </subcellularLocation>
</comment>
<dbReference type="GO" id="GO:0005774">
    <property type="term" value="C:vacuolar membrane"/>
    <property type="evidence" value="ECO:0007669"/>
    <property type="project" value="UniProtKB-SubCell"/>
</dbReference>
<protein>
    <recommendedName>
        <fullName evidence="8">SPX domain-containing protein</fullName>
    </recommendedName>
</protein>
<organism evidence="9 10">
    <name type="scientific">Phialophora macrospora</name>
    <dbReference type="NCBI Taxonomy" id="1851006"/>
    <lineage>
        <taxon>Eukaryota</taxon>
        <taxon>Fungi</taxon>
        <taxon>Dikarya</taxon>
        <taxon>Ascomycota</taxon>
        <taxon>Pezizomycotina</taxon>
        <taxon>Eurotiomycetes</taxon>
        <taxon>Chaetothyriomycetidae</taxon>
        <taxon>Chaetothyriales</taxon>
        <taxon>Herpotrichiellaceae</taxon>
        <taxon>Phialophora</taxon>
    </lineage>
</organism>
<evidence type="ECO:0000259" key="8">
    <source>
        <dbReference type="PROSITE" id="PS51382"/>
    </source>
</evidence>
<dbReference type="EMBL" id="KN846959">
    <property type="protein sequence ID" value="KIW67430.1"/>
    <property type="molecule type" value="Genomic_DNA"/>
</dbReference>
<evidence type="ECO:0000256" key="2">
    <source>
        <dbReference type="ARBA" id="ARBA00022554"/>
    </source>
</evidence>
<feature type="domain" description="SPX" evidence="8">
    <location>
        <begin position="1"/>
        <end position="167"/>
    </location>
</feature>
<evidence type="ECO:0000256" key="4">
    <source>
        <dbReference type="ARBA" id="ARBA00022989"/>
    </source>
</evidence>
<evidence type="ECO:0000313" key="10">
    <source>
        <dbReference type="Proteomes" id="UP000054266"/>
    </source>
</evidence>
<proteinExistence type="predicted"/>
<evidence type="ECO:0000256" key="5">
    <source>
        <dbReference type="ARBA" id="ARBA00023136"/>
    </source>
</evidence>
<dbReference type="Gene3D" id="3.20.100.30">
    <property type="entry name" value="VTC, catalytic tunnel domain"/>
    <property type="match status" value="1"/>
</dbReference>
<evidence type="ECO:0000256" key="6">
    <source>
        <dbReference type="SAM" id="MobiDB-lite"/>
    </source>
</evidence>
<keyword evidence="2" id="KW-0926">Vacuole</keyword>
<dbReference type="PANTHER" id="PTHR46140:SF1">
    <property type="entry name" value="VACUOLAR TRANSPORTER CHAPERONE COMPLEX SUBUNIT 4-RELATED"/>
    <property type="match status" value="1"/>
</dbReference>
<feature type="transmembrane region" description="Helical" evidence="7">
    <location>
        <begin position="704"/>
        <end position="730"/>
    </location>
</feature>
<dbReference type="CDD" id="cd14474">
    <property type="entry name" value="SPX_YDR089W"/>
    <property type="match status" value="1"/>
</dbReference>
<sequence length="731" mass="81776">MKFGETFAQRSVPEWGAFNLNYNGIKDVIKRHTSNNLNHGGPVNIPQQGKSRWEDSDRTLFEILGNQYDNISLFLRMKQGEIDRRLNVLKKQISSLQTYADERALEGDVVASMHGRKYRKLSKEMEELGDLIQKVARFASAQKIAFRKLLKKYTKWTGSTSLQTRMDVELFSSSQLRTDYSDYLQELAELRTLLTEELAVPVLKRQQVERLARQQQQDGTSTTSTRSLISQINNSINAAPSAFDAAIMTVPYGEAAGSAMYWIHPDNLDEARALLHRNMKRVNTSSSSPSRTASQESLISTNSVSASLLAHPSTHMVFFDNAQRFVADKSSARPSKIALSAHWTCDRTAAVTLAGLSPSSSGERTVLLDLEDLPIALNRESGIQSESKATAAVHQYLIEHRDVKPLAQLQANRTRYVGVTNTVDVANWATLDTSIIVGAVDTQQLGRLQQSCQGWEAFPYPVLHIRWEFARLPAVVRAFDESHLAYRVHDFTIEDMAIRKVQKDLPRPPWRHLLDFDITKLPLPHAPSFNRLKTTSRMRINASDVSGTSSGPSSSEGQTDSVFSTGTHGHSSVTSEETRGLTLSSPEGLRTPSSQKARKKRARIVVPEREPRFRYWNEFDDGDSDVNPQDSYAIYVDPNEPAFPALSEAWEYVKCSWPLKLITAHKVPPDERTPLLYDEDVASLESSDSDSFVGTQQQQLRRGLVWGLVGGVGISFFIAVAVLAFCIFSLP</sequence>
<dbReference type="AlphaFoldDB" id="A0A0D2FL27"/>
<feature type="region of interest" description="Disordered" evidence="6">
    <location>
        <begin position="542"/>
        <end position="603"/>
    </location>
</feature>
<keyword evidence="4 7" id="KW-1133">Transmembrane helix</keyword>
<reference evidence="9 10" key="1">
    <citation type="submission" date="2015-01" db="EMBL/GenBank/DDBJ databases">
        <title>The Genome Sequence of Capronia semiimmersa CBS27337.</title>
        <authorList>
            <consortium name="The Broad Institute Genomics Platform"/>
            <person name="Cuomo C."/>
            <person name="de Hoog S."/>
            <person name="Gorbushina A."/>
            <person name="Stielow B."/>
            <person name="Teixiera M."/>
            <person name="Abouelleil A."/>
            <person name="Chapman S.B."/>
            <person name="Priest M."/>
            <person name="Young S.K."/>
            <person name="Wortman J."/>
            <person name="Nusbaum C."/>
            <person name="Birren B."/>
        </authorList>
    </citation>
    <scope>NUCLEOTIDE SEQUENCE [LARGE SCALE GENOMIC DNA]</scope>
    <source>
        <strain evidence="9 10">CBS 27337</strain>
    </source>
</reference>
<keyword evidence="5 7" id="KW-0472">Membrane</keyword>
<dbReference type="PROSITE" id="PS51382">
    <property type="entry name" value="SPX"/>
    <property type="match status" value="1"/>
</dbReference>
<name>A0A0D2FL27_9EURO</name>
<dbReference type="HOGENOM" id="CLU_015643_0_0_1"/>
<dbReference type="InterPro" id="IPR042267">
    <property type="entry name" value="VTC_sf"/>
</dbReference>
<feature type="compositionally biased region" description="Low complexity" evidence="6">
    <location>
        <begin position="543"/>
        <end position="575"/>
    </location>
</feature>
<evidence type="ECO:0000256" key="7">
    <source>
        <dbReference type="SAM" id="Phobius"/>
    </source>
</evidence>